<dbReference type="WBParaSite" id="nRc.2.0.1.t40264-RA">
    <property type="protein sequence ID" value="nRc.2.0.1.t40264-RA"/>
    <property type="gene ID" value="nRc.2.0.1.g40264"/>
</dbReference>
<accession>A0A915KP84</accession>
<evidence type="ECO:0000313" key="1">
    <source>
        <dbReference type="Proteomes" id="UP000887565"/>
    </source>
</evidence>
<reference evidence="2" key="1">
    <citation type="submission" date="2022-11" db="UniProtKB">
        <authorList>
            <consortium name="WormBaseParasite"/>
        </authorList>
    </citation>
    <scope>IDENTIFICATION</scope>
</reference>
<dbReference type="AlphaFoldDB" id="A0A915KP84"/>
<evidence type="ECO:0000313" key="2">
    <source>
        <dbReference type="WBParaSite" id="nRc.2.0.1.t40264-RA"/>
    </source>
</evidence>
<sequence length="87" mass="9639">MLSLKFEITAGAISDEKNASRLVAGRNSAEIRRRAGHRRFHSSFAQVLPEMLIKIAIQLIDCAKIHLEKVDDNILTGTETVGDEYSA</sequence>
<dbReference type="Proteomes" id="UP000887565">
    <property type="component" value="Unplaced"/>
</dbReference>
<proteinExistence type="predicted"/>
<name>A0A915KP84_ROMCU</name>
<organism evidence="1 2">
    <name type="scientific">Romanomermis culicivorax</name>
    <name type="common">Nematode worm</name>
    <dbReference type="NCBI Taxonomy" id="13658"/>
    <lineage>
        <taxon>Eukaryota</taxon>
        <taxon>Metazoa</taxon>
        <taxon>Ecdysozoa</taxon>
        <taxon>Nematoda</taxon>
        <taxon>Enoplea</taxon>
        <taxon>Dorylaimia</taxon>
        <taxon>Mermithida</taxon>
        <taxon>Mermithoidea</taxon>
        <taxon>Mermithidae</taxon>
        <taxon>Romanomermis</taxon>
    </lineage>
</organism>
<protein>
    <submittedName>
        <fullName evidence="2">Uncharacterized protein</fullName>
    </submittedName>
</protein>
<keyword evidence="1" id="KW-1185">Reference proteome</keyword>